<dbReference type="SUPFAM" id="SSF48403">
    <property type="entry name" value="Ankyrin repeat"/>
    <property type="match status" value="1"/>
</dbReference>
<dbReference type="EMBL" id="JAJJMA010073182">
    <property type="protein sequence ID" value="MCL7027877.1"/>
    <property type="molecule type" value="Genomic_DNA"/>
</dbReference>
<evidence type="ECO:0000313" key="3">
    <source>
        <dbReference type="Proteomes" id="UP001177140"/>
    </source>
</evidence>
<dbReference type="Gene3D" id="1.25.40.20">
    <property type="entry name" value="Ankyrin repeat-containing domain"/>
    <property type="match status" value="1"/>
</dbReference>
<gene>
    <name evidence="2" type="ORF">MKW94_012391</name>
</gene>
<proteinExistence type="predicted"/>
<dbReference type="InterPro" id="IPR036770">
    <property type="entry name" value="Ankyrin_rpt-contain_sf"/>
</dbReference>
<dbReference type="PROSITE" id="PS50088">
    <property type="entry name" value="ANK_REPEAT"/>
    <property type="match status" value="1"/>
</dbReference>
<accession>A0AA41RWN8</accession>
<dbReference type="InterPro" id="IPR002110">
    <property type="entry name" value="Ankyrin_rpt"/>
</dbReference>
<dbReference type="AlphaFoldDB" id="A0AA41RWN8"/>
<protein>
    <recommendedName>
        <fullName evidence="4">Ankyrin</fullName>
    </recommendedName>
</protein>
<name>A0AA41RWN8_PAPNU</name>
<dbReference type="PANTHER" id="PTHR46224">
    <property type="entry name" value="ANKYRIN REPEAT FAMILY PROTEIN"/>
    <property type="match status" value="1"/>
</dbReference>
<evidence type="ECO:0000256" key="1">
    <source>
        <dbReference type="PROSITE-ProRule" id="PRU00023"/>
    </source>
</evidence>
<sequence>ILENTKDGDERRAIHYAACGGRLNILKYLIEDMSVSIDVKDGSGQTPLSRAAREGRLAAVEYLLQMGANPEIPDDSNASPLHHVAMK</sequence>
<dbReference type="SMART" id="SM00248">
    <property type="entry name" value="ANK"/>
    <property type="match status" value="2"/>
</dbReference>
<dbReference type="Pfam" id="PF12796">
    <property type="entry name" value="Ank_2"/>
    <property type="match status" value="1"/>
</dbReference>
<dbReference type="PANTHER" id="PTHR46224:SF6">
    <property type="entry name" value="ANKYRIN REPEAT FAMILY PROTEIN"/>
    <property type="match status" value="1"/>
</dbReference>
<dbReference type="Proteomes" id="UP001177140">
    <property type="component" value="Unassembled WGS sequence"/>
</dbReference>
<dbReference type="PROSITE" id="PS50297">
    <property type="entry name" value="ANK_REP_REGION"/>
    <property type="match status" value="1"/>
</dbReference>
<reference evidence="2" key="1">
    <citation type="submission" date="2022-03" db="EMBL/GenBank/DDBJ databases">
        <title>A functionally conserved STORR gene fusion in Papaver species that diverged 16.8 million years ago.</title>
        <authorList>
            <person name="Catania T."/>
        </authorList>
    </citation>
    <scope>NUCLEOTIDE SEQUENCE</scope>
    <source>
        <strain evidence="2">S-191538</strain>
    </source>
</reference>
<organism evidence="2 3">
    <name type="scientific">Papaver nudicaule</name>
    <name type="common">Iceland poppy</name>
    <dbReference type="NCBI Taxonomy" id="74823"/>
    <lineage>
        <taxon>Eukaryota</taxon>
        <taxon>Viridiplantae</taxon>
        <taxon>Streptophyta</taxon>
        <taxon>Embryophyta</taxon>
        <taxon>Tracheophyta</taxon>
        <taxon>Spermatophyta</taxon>
        <taxon>Magnoliopsida</taxon>
        <taxon>Ranunculales</taxon>
        <taxon>Papaveraceae</taxon>
        <taxon>Papaveroideae</taxon>
        <taxon>Papaver</taxon>
    </lineage>
</organism>
<keyword evidence="3" id="KW-1185">Reference proteome</keyword>
<feature type="non-terminal residue" evidence="2">
    <location>
        <position position="87"/>
    </location>
</feature>
<keyword evidence="1" id="KW-0040">ANK repeat</keyword>
<feature type="non-terminal residue" evidence="2">
    <location>
        <position position="1"/>
    </location>
</feature>
<dbReference type="InterPro" id="IPR051616">
    <property type="entry name" value="Cul2-RING_E3_ligase_SR"/>
</dbReference>
<comment type="caution">
    <text evidence="2">The sequence shown here is derived from an EMBL/GenBank/DDBJ whole genome shotgun (WGS) entry which is preliminary data.</text>
</comment>
<evidence type="ECO:0000313" key="2">
    <source>
        <dbReference type="EMBL" id="MCL7027877.1"/>
    </source>
</evidence>
<feature type="repeat" description="ANK" evidence="1">
    <location>
        <begin position="43"/>
        <end position="75"/>
    </location>
</feature>
<evidence type="ECO:0008006" key="4">
    <source>
        <dbReference type="Google" id="ProtNLM"/>
    </source>
</evidence>